<comment type="similarity">
    <text evidence="1">Belongs to the sigma-70 factor family. ECF subfamily.</text>
</comment>
<dbReference type="SUPFAM" id="SSF88946">
    <property type="entry name" value="Sigma2 domain of RNA polymerase sigma factors"/>
    <property type="match status" value="1"/>
</dbReference>
<dbReference type="InterPro" id="IPR007627">
    <property type="entry name" value="RNA_pol_sigma70_r2"/>
</dbReference>
<protein>
    <submittedName>
        <fullName evidence="8">RNA polymerase sigma-70 factor (ECF subfamily)</fullName>
    </submittedName>
</protein>
<keyword evidence="5" id="KW-0804">Transcription</keyword>
<evidence type="ECO:0000313" key="8">
    <source>
        <dbReference type="EMBL" id="MBB4966580.1"/>
    </source>
</evidence>
<dbReference type="RefSeq" id="WP_184670668.1">
    <property type="nucleotide sequence ID" value="NZ_BAABAI010000022.1"/>
</dbReference>
<evidence type="ECO:0000313" key="9">
    <source>
        <dbReference type="Proteomes" id="UP000542674"/>
    </source>
</evidence>
<dbReference type="Gene3D" id="1.10.1740.10">
    <property type="match status" value="1"/>
</dbReference>
<feature type="domain" description="RNA polymerase sigma factor 70 region 4 type 2" evidence="7">
    <location>
        <begin position="99"/>
        <end position="140"/>
    </location>
</feature>
<keyword evidence="9" id="KW-1185">Reference proteome</keyword>
<dbReference type="SUPFAM" id="SSF88659">
    <property type="entry name" value="Sigma3 and sigma4 domains of RNA polymerase sigma factors"/>
    <property type="match status" value="1"/>
</dbReference>
<dbReference type="GO" id="GO:0003677">
    <property type="term" value="F:DNA binding"/>
    <property type="evidence" value="ECO:0007669"/>
    <property type="project" value="UniProtKB-KW"/>
</dbReference>
<dbReference type="CDD" id="cd06171">
    <property type="entry name" value="Sigma70_r4"/>
    <property type="match status" value="1"/>
</dbReference>
<dbReference type="EMBL" id="JACHJS010000001">
    <property type="protein sequence ID" value="MBB4966580.1"/>
    <property type="molecule type" value="Genomic_DNA"/>
</dbReference>
<comment type="caution">
    <text evidence="8">The sequence shown here is derived from an EMBL/GenBank/DDBJ whole genome shotgun (WGS) entry which is preliminary data.</text>
</comment>
<dbReference type="InterPro" id="IPR013325">
    <property type="entry name" value="RNA_pol_sigma_r2"/>
</dbReference>
<keyword evidence="2" id="KW-0805">Transcription regulation</keyword>
<dbReference type="InterPro" id="IPR013249">
    <property type="entry name" value="RNA_pol_sigma70_r4_t2"/>
</dbReference>
<dbReference type="PANTHER" id="PTHR43133:SF8">
    <property type="entry name" value="RNA POLYMERASE SIGMA FACTOR HI_1459-RELATED"/>
    <property type="match status" value="1"/>
</dbReference>
<evidence type="ECO:0000256" key="4">
    <source>
        <dbReference type="ARBA" id="ARBA00023125"/>
    </source>
</evidence>
<feature type="domain" description="RNA polymerase sigma-70 region 2" evidence="6">
    <location>
        <begin position="12"/>
        <end position="65"/>
    </location>
</feature>
<keyword evidence="3" id="KW-0731">Sigma factor</keyword>
<evidence type="ECO:0000256" key="2">
    <source>
        <dbReference type="ARBA" id="ARBA00023015"/>
    </source>
</evidence>
<dbReference type="GO" id="GO:0006352">
    <property type="term" value="P:DNA-templated transcription initiation"/>
    <property type="evidence" value="ECO:0007669"/>
    <property type="project" value="InterPro"/>
</dbReference>
<proteinExistence type="inferred from homology"/>
<evidence type="ECO:0000256" key="5">
    <source>
        <dbReference type="ARBA" id="ARBA00023163"/>
    </source>
</evidence>
<dbReference type="Gene3D" id="1.10.10.10">
    <property type="entry name" value="Winged helix-like DNA-binding domain superfamily/Winged helix DNA-binding domain"/>
    <property type="match status" value="1"/>
</dbReference>
<dbReference type="InterPro" id="IPR036388">
    <property type="entry name" value="WH-like_DNA-bd_sf"/>
</dbReference>
<organism evidence="8 9">
    <name type="scientific">Saccharothrix violaceirubra</name>
    <dbReference type="NCBI Taxonomy" id="413306"/>
    <lineage>
        <taxon>Bacteria</taxon>
        <taxon>Bacillati</taxon>
        <taxon>Actinomycetota</taxon>
        <taxon>Actinomycetes</taxon>
        <taxon>Pseudonocardiales</taxon>
        <taxon>Pseudonocardiaceae</taxon>
        <taxon>Saccharothrix</taxon>
    </lineage>
</organism>
<sequence>MVTFTDFFETTFPGVLSRALMSSGDRHEVEDTVQDAYTEALRAWDRIAHYDSPEAWVARVVRQRLWRSAGRWRYRGPAVPGENAAWVAAQGDRGHARARAVLTALDGLPGRQRVVIVLHCLDGLGQQEIADELGIARGVVVGSIGKGRRTLENALVDPGSRRPLSAGSALPEAVSDPLADVLAATERWWADRVAADSRARERLLRAIVSRSVRG</sequence>
<dbReference type="Pfam" id="PF08281">
    <property type="entry name" value="Sigma70_r4_2"/>
    <property type="match status" value="1"/>
</dbReference>
<dbReference type="Pfam" id="PF04542">
    <property type="entry name" value="Sigma70_r2"/>
    <property type="match status" value="1"/>
</dbReference>
<keyword evidence="4" id="KW-0238">DNA-binding</keyword>
<reference evidence="8 9" key="1">
    <citation type="submission" date="2020-08" db="EMBL/GenBank/DDBJ databases">
        <title>Sequencing the genomes of 1000 actinobacteria strains.</title>
        <authorList>
            <person name="Klenk H.-P."/>
        </authorList>
    </citation>
    <scope>NUCLEOTIDE SEQUENCE [LARGE SCALE GENOMIC DNA]</scope>
    <source>
        <strain evidence="8 9">DSM 45084</strain>
    </source>
</reference>
<gene>
    <name evidence="8" type="ORF">F4559_003939</name>
</gene>
<name>A0A7W7T4U6_9PSEU</name>
<dbReference type="GO" id="GO:0016987">
    <property type="term" value="F:sigma factor activity"/>
    <property type="evidence" value="ECO:0007669"/>
    <property type="project" value="UniProtKB-KW"/>
</dbReference>
<dbReference type="NCBIfam" id="TIGR02937">
    <property type="entry name" value="sigma70-ECF"/>
    <property type="match status" value="1"/>
</dbReference>
<dbReference type="AlphaFoldDB" id="A0A7W7T4U6"/>
<dbReference type="InterPro" id="IPR039425">
    <property type="entry name" value="RNA_pol_sigma-70-like"/>
</dbReference>
<evidence type="ECO:0000259" key="7">
    <source>
        <dbReference type="Pfam" id="PF08281"/>
    </source>
</evidence>
<accession>A0A7W7T4U6</accession>
<evidence type="ECO:0000259" key="6">
    <source>
        <dbReference type="Pfam" id="PF04542"/>
    </source>
</evidence>
<dbReference type="InterPro" id="IPR014284">
    <property type="entry name" value="RNA_pol_sigma-70_dom"/>
</dbReference>
<dbReference type="InterPro" id="IPR013324">
    <property type="entry name" value="RNA_pol_sigma_r3/r4-like"/>
</dbReference>
<evidence type="ECO:0000256" key="1">
    <source>
        <dbReference type="ARBA" id="ARBA00010641"/>
    </source>
</evidence>
<evidence type="ECO:0000256" key="3">
    <source>
        <dbReference type="ARBA" id="ARBA00023082"/>
    </source>
</evidence>
<dbReference type="Proteomes" id="UP000542674">
    <property type="component" value="Unassembled WGS sequence"/>
</dbReference>
<dbReference type="PANTHER" id="PTHR43133">
    <property type="entry name" value="RNA POLYMERASE ECF-TYPE SIGMA FACTO"/>
    <property type="match status" value="1"/>
</dbReference>